<proteinExistence type="predicted"/>
<sequence>MANETMHEGADGNLGALRLLPWTHEGKACWLSPASEGGVLSSMADAMEAEQVRDGREVLAHARRLLDRPDKLGLHELRFITARLSEGLSDALRVAESRGIRLGAVALPPDDDAEKLSDEESKAPE</sequence>
<keyword evidence="3" id="KW-1185">Reference proteome</keyword>
<evidence type="ECO:0000313" key="3">
    <source>
        <dbReference type="Proteomes" id="UP000653411"/>
    </source>
</evidence>
<dbReference type="Proteomes" id="UP000653411">
    <property type="component" value="Unassembled WGS sequence"/>
</dbReference>
<dbReference type="EMBL" id="BMML01000045">
    <property type="protein sequence ID" value="GGN44946.1"/>
    <property type="molecule type" value="Genomic_DNA"/>
</dbReference>
<accession>A0A917XPF6</accession>
<comment type="caution">
    <text evidence="2">The sequence shown here is derived from an EMBL/GenBank/DDBJ whole genome shotgun (WGS) entry which is preliminary data.</text>
</comment>
<feature type="compositionally biased region" description="Basic and acidic residues" evidence="1">
    <location>
        <begin position="114"/>
        <end position="125"/>
    </location>
</feature>
<reference evidence="2" key="2">
    <citation type="submission" date="2020-09" db="EMBL/GenBank/DDBJ databases">
        <authorList>
            <person name="Sun Q."/>
            <person name="Zhou Y."/>
        </authorList>
    </citation>
    <scope>NUCLEOTIDE SEQUENCE</scope>
    <source>
        <strain evidence="2">CGMCC 4.7110</strain>
    </source>
</reference>
<protein>
    <submittedName>
        <fullName evidence="2">Uncharacterized protein</fullName>
    </submittedName>
</protein>
<gene>
    <name evidence="2" type="ORF">GCM10011578_096370</name>
</gene>
<feature type="region of interest" description="Disordered" evidence="1">
    <location>
        <begin position="105"/>
        <end position="125"/>
    </location>
</feature>
<organism evidence="2 3">
    <name type="scientific">Streptomyces fuscichromogenes</name>
    <dbReference type="NCBI Taxonomy" id="1324013"/>
    <lineage>
        <taxon>Bacteria</taxon>
        <taxon>Bacillati</taxon>
        <taxon>Actinomycetota</taxon>
        <taxon>Actinomycetes</taxon>
        <taxon>Kitasatosporales</taxon>
        <taxon>Streptomycetaceae</taxon>
        <taxon>Streptomyces</taxon>
    </lineage>
</organism>
<dbReference type="RefSeq" id="WP_308426602.1">
    <property type="nucleotide sequence ID" value="NZ_BMML01000045.1"/>
</dbReference>
<evidence type="ECO:0000256" key="1">
    <source>
        <dbReference type="SAM" id="MobiDB-lite"/>
    </source>
</evidence>
<reference evidence="2" key="1">
    <citation type="journal article" date="2014" name="Int. J. Syst. Evol. Microbiol.">
        <title>Complete genome sequence of Corynebacterium casei LMG S-19264T (=DSM 44701T), isolated from a smear-ripened cheese.</title>
        <authorList>
            <consortium name="US DOE Joint Genome Institute (JGI-PGF)"/>
            <person name="Walter F."/>
            <person name="Albersmeier A."/>
            <person name="Kalinowski J."/>
            <person name="Ruckert C."/>
        </authorList>
    </citation>
    <scope>NUCLEOTIDE SEQUENCE</scope>
    <source>
        <strain evidence="2">CGMCC 4.7110</strain>
    </source>
</reference>
<name>A0A917XPF6_9ACTN</name>
<dbReference type="AlphaFoldDB" id="A0A917XPF6"/>
<evidence type="ECO:0000313" key="2">
    <source>
        <dbReference type="EMBL" id="GGN44946.1"/>
    </source>
</evidence>